<gene>
    <name evidence="1" type="ORF">F6R98_00920</name>
</gene>
<reference evidence="1 2" key="1">
    <citation type="submission" date="2019-09" db="EMBL/GenBank/DDBJ databases">
        <title>Ecophysiology of the spiral-shaped methanotroph Methylospira mobilis as revealed by the complete genome sequence.</title>
        <authorList>
            <person name="Oshkin I.Y."/>
            <person name="Dedysh S.N."/>
            <person name="Miroshnikov K."/>
            <person name="Danilova O.V."/>
            <person name="Hakobyan A."/>
            <person name="Liesack W."/>
        </authorList>
    </citation>
    <scope>NUCLEOTIDE SEQUENCE [LARGE SCALE GENOMIC DNA]</scope>
    <source>
        <strain evidence="1 2">Shm1</strain>
    </source>
</reference>
<dbReference type="KEGG" id="mmob:F6R98_00920"/>
<dbReference type="Proteomes" id="UP000325755">
    <property type="component" value="Chromosome"/>
</dbReference>
<dbReference type="OrthoDB" id="5569988at2"/>
<evidence type="ECO:0000313" key="1">
    <source>
        <dbReference type="EMBL" id="QFY41359.1"/>
    </source>
</evidence>
<evidence type="ECO:0000313" key="2">
    <source>
        <dbReference type="Proteomes" id="UP000325755"/>
    </source>
</evidence>
<organism evidence="1 2">
    <name type="scientific">Candidatus Methylospira mobilis</name>
    <dbReference type="NCBI Taxonomy" id="1808979"/>
    <lineage>
        <taxon>Bacteria</taxon>
        <taxon>Pseudomonadati</taxon>
        <taxon>Pseudomonadota</taxon>
        <taxon>Gammaproteobacteria</taxon>
        <taxon>Methylococcales</taxon>
        <taxon>Methylococcaceae</taxon>
        <taxon>Candidatus Methylospira</taxon>
    </lineage>
</organism>
<protein>
    <submittedName>
        <fullName evidence="1">Uncharacterized protein</fullName>
    </submittedName>
</protein>
<dbReference type="RefSeq" id="WP_153247338.1">
    <property type="nucleotide sequence ID" value="NZ_CP044205.1"/>
</dbReference>
<name>A0A5Q0BCW4_9GAMM</name>
<dbReference type="InParanoid" id="A0A5Q0BCW4"/>
<sequence length="78" mass="9024">MSIPSRPCQIIPFPDVRLWSRIAKRYVEYYVAGDPRAACYYLASELDCQKLSRSPAGLKQAIVKEYRKRGFPGEIVYH</sequence>
<keyword evidence="2" id="KW-1185">Reference proteome</keyword>
<dbReference type="AlphaFoldDB" id="A0A5Q0BCW4"/>
<dbReference type="EMBL" id="CP044205">
    <property type="protein sequence ID" value="QFY41359.1"/>
    <property type="molecule type" value="Genomic_DNA"/>
</dbReference>
<proteinExistence type="predicted"/>
<accession>A0A5Q0BCW4</accession>